<feature type="compositionally biased region" description="Low complexity" evidence="1">
    <location>
        <begin position="161"/>
        <end position="170"/>
    </location>
</feature>
<sequence>MRAVLYLQAMHAYYLYEVKMILDSPQTGAMPGSSGGEDFRSLSLDHVMSRMETLTSMSSEPASLKALKISVTGSSLHGGESGKKGKGKGGKGEKGRQHGKQQPAATHTDTSSGAVSKPQPSQQCTLFGRTNHVTEKCYSLATAQKAVREKSSGGASTPKDSSGSSGSLLRGNKSRLCRIRSARAKAAETEKKSGVRFAPWGVDSGTNEPMTSDLSVYYTGTFKRFQKPVVTINPNLVYKEVLYVPVLGENLLPTFCECGKNRDLLFCMVDRTCDIIRDNKIIATATRDADFGFYFLYQLLPHPEASLTANHATTRKRKAESPPTYTQVLMAELKTAMPSTLNGISAYAARTKPIEMKKQKARHVLSYWHVRLGYCSIPRMRQMALENLVEGMPTKQIITASGYNLRMECEA</sequence>
<proteinExistence type="predicted"/>
<accession>A0A3N4HFK1</accession>
<keyword evidence="3" id="KW-1185">Reference proteome</keyword>
<name>A0A3N4HFK1_ASCIM</name>
<dbReference type="Proteomes" id="UP000275078">
    <property type="component" value="Unassembled WGS sequence"/>
</dbReference>
<feature type="region of interest" description="Disordered" evidence="1">
    <location>
        <begin position="71"/>
        <end position="127"/>
    </location>
</feature>
<feature type="compositionally biased region" description="Polar residues" evidence="1">
    <location>
        <begin position="103"/>
        <end position="125"/>
    </location>
</feature>
<reference evidence="2 3" key="1">
    <citation type="journal article" date="2018" name="Nat. Ecol. Evol.">
        <title>Pezizomycetes genomes reveal the molecular basis of ectomycorrhizal truffle lifestyle.</title>
        <authorList>
            <person name="Murat C."/>
            <person name="Payen T."/>
            <person name="Noel B."/>
            <person name="Kuo A."/>
            <person name="Morin E."/>
            <person name="Chen J."/>
            <person name="Kohler A."/>
            <person name="Krizsan K."/>
            <person name="Balestrini R."/>
            <person name="Da Silva C."/>
            <person name="Montanini B."/>
            <person name="Hainaut M."/>
            <person name="Levati E."/>
            <person name="Barry K.W."/>
            <person name="Belfiori B."/>
            <person name="Cichocki N."/>
            <person name="Clum A."/>
            <person name="Dockter R.B."/>
            <person name="Fauchery L."/>
            <person name="Guy J."/>
            <person name="Iotti M."/>
            <person name="Le Tacon F."/>
            <person name="Lindquist E.A."/>
            <person name="Lipzen A."/>
            <person name="Malagnac F."/>
            <person name="Mello A."/>
            <person name="Molinier V."/>
            <person name="Miyauchi S."/>
            <person name="Poulain J."/>
            <person name="Riccioni C."/>
            <person name="Rubini A."/>
            <person name="Sitrit Y."/>
            <person name="Splivallo R."/>
            <person name="Traeger S."/>
            <person name="Wang M."/>
            <person name="Zifcakova L."/>
            <person name="Wipf D."/>
            <person name="Zambonelli A."/>
            <person name="Paolocci F."/>
            <person name="Nowrousian M."/>
            <person name="Ottonello S."/>
            <person name="Baldrian P."/>
            <person name="Spatafora J.W."/>
            <person name="Henrissat B."/>
            <person name="Nagy L.G."/>
            <person name="Aury J.M."/>
            <person name="Wincker P."/>
            <person name="Grigoriev I.V."/>
            <person name="Bonfante P."/>
            <person name="Martin F.M."/>
        </authorList>
    </citation>
    <scope>NUCLEOTIDE SEQUENCE [LARGE SCALE GENOMIC DNA]</scope>
    <source>
        <strain evidence="2 3">RN42</strain>
    </source>
</reference>
<evidence type="ECO:0000313" key="2">
    <source>
        <dbReference type="EMBL" id="RPA71201.1"/>
    </source>
</evidence>
<dbReference type="OrthoDB" id="7691805at2759"/>
<evidence type="ECO:0000256" key="1">
    <source>
        <dbReference type="SAM" id="MobiDB-lite"/>
    </source>
</evidence>
<gene>
    <name evidence="2" type="ORF">BJ508DRAFT_336291</name>
</gene>
<dbReference type="AlphaFoldDB" id="A0A3N4HFK1"/>
<feature type="region of interest" description="Disordered" evidence="1">
    <location>
        <begin position="148"/>
        <end position="170"/>
    </location>
</feature>
<dbReference type="EMBL" id="ML119959">
    <property type="protein sequence ID" value="RPA71201.1"/>
    <property type="molecule type" value="Genomic_DNA"/>
</dbReference>
<protein>
    <submittedName>
        <fullName evidence="2">Uncharacterized protein</fullName>
    </submittedName>
</protein>
<evidence type="ECO:0000313" key="3">
    <source>
        <dbReference type="Proteomes" id="UP000275078"/>
    </source>
</evidence>
<organism evidence="2 3">
    <name type="scientific">Ascobolus immersus RN42</name>
    <dbReference type="NCBI Taxonomy" id="1160509"/>
    <lineage>
        <taxon>Eukaryota</taxon>
        <taxon>Fungi</taxon>
        <taxon>Dikarya</taxon>
        <taxon>Ascomycota</taxon>
        <taxon>Pezizomycotina</taxon>
        <taxon>Pezizomycetes</taxon>
        <taxon>Pezizales</taxon>
        <taxon>Ascobolaceae</taxon>
        <taxon>Ascobolus</taxon>
    </lineage>
</organism>